<dbReference type="RefSeq" id="XP_022158729.1">
    <property type="nucleotide sequence ID" value="XM_022303037.1"/>
</dbReference>
<organism evidence="1 2">
    <name type="scientific">Momordica charantia</name>
    <name type="common">Bitter gourd</name>
    <name type="synonym">Balsam pear</name>
    <dbReference type="NCBI Taxonomy" id="3673"/>
    <lineage>
        <taxon>Eukaryota</taxon>
        <taxon>Viridiplantae</taxon>
        <taxon>Streptophyta</taxon>
        <taxon>Embryophyta</taxon>
        <taxon>Tracheophyta</taxon>
        <taxon>Spermatophyta</taxon>
        <taxon>Magnoliopsida</taxon>
        <taxon>eudicotyledons</taxon>
        <taxon>Gunneridae</taxon>
        <taxon>Pentapetalae</taxon>
        <taxon>rosids</taxon>
        <taxon>fabids</taxon>
        <taxon>Cucurbitales</taxon>
        <taxon>Cucurbitaceae</taxon>
        <taxon>Momordiceae</taxon>
        <taxon>Momordica</taxon>
    </lineage>
</organism>
<sequence length="202" mass="23311">MSDLVILEGDQLRKLARIIRNQEANAIKNIKFQYEHELAQYLRASADNYESVIRLLDDNDVMKHTFKDDKTRSLIANDIFSYIVSSVNLGLQEVKNYALRVNYLRKISQHRNEIVQYRNYMLEYTRNRQSVAARSFSRYLKNSGIKFNDLLKRMPEVTEDRFMEGAAAAIEIGLEVAAATVEVGLEVATTNVEVEEKKNVGR</sequence>
<proteinExistence type="predicted"/>
<protein>
    <submittedName>
        <fullName evidence="2">Uncharacterized protein LOC111025189 isoform X2</fullName>
    </submittedName>
</protein>
<dbReference type="Proteomes" id="UP000504603">
    <property type="component" value="Unplaced"/>
</dbReference>
<reference evidence="2" key="1">
    <citation type="submission" date="2025-08" db="UniProtKB">
        <authorList>
            <consortium name="RefSeq"/>
        </authorList>
    </citation>
    <scope>IDENTIFICATION</scope>
    <source>
        <strain evidence="2">OHB3-1</strain>
    </source>
</reference>
<gene>
    <name evidence="2" type="primary">LOC111025189</name>
</gene>
<dbReference type="AlphaFoldDB" id="A0A6J1E091"/>
<name>A0A6J1E091_MOMCH</name>
<evidence type="ECO:0000313" key="1">
    <source>
        <dbReference type="Proteomes" id="UP000504603"/>
    </source>
</evidence>
<keyword evidence="1" id="KW-1185">Reference proteome</keyword>
<accession>A0A6J1E091</accession>
<evidence type="ECO:0000313" key="2">
    <source>
        <dbReference type="RefSeq" id="XP_022158729.1"/>
    </source>
</evidence>
<dbReference type="GeneID" id="111025189"/>